<keyword evidence="8" id="KW-0234">DNA repair</keyword>
<gene>
    <name evidence="11" type="ORF">L873DRAFT_1679216</name>
</gene>
<comment type="similarity">
    <text evidence="2">Belongs to the AP endonuclease 2 family.</text>
</comment>
<protein>
    <recommendedName>
        <fullName evidence="3">Apurinic-apyrimidinic endonuclease 1</fullName>
    </recommendedName>
</protein>
<evidence type="ECO:0000256" key="5">
    <source>
        <dbReference type="ARBA" id="ARBA00022763"/>
    </source>
</evidence>
<dbReference type="InterPro" id="IPR018246">
    <property type="entry name" value="AP_endonuc_F2_Zn_BS"/>
</dbReference>
<keyword evidence="4" id="KW-0479">Metal-binding</keyword>
<dbReference type="EMBL" id="ML120378">
    <property type="protein sequence ID" value="RPB00641.1"/>
    <property type="molecule type" value="Genomic_DNA"/>
</dbReference>
<dbReference type="InterPro" id="IPR013022">
    <property type="entry name" value="Xyl_isomerase-like_TIM-brl"/>
</dbReference>
<comment type="cofactor">
    <cofactor evidence="1">
        <name>Zn(2+)</name>
        <dbReference type="ChEBI" id="CHEBI:29105"/>
    </cofactor>
</comment>
<name>A0A3N4JWY9_9PEZI</name>
<keyword evidence="5" id="KW-0227">DNA damage</keyword>
<dbReference type="InterPro" id="IPR001719">
    <property type="entry name" value="AP_endonuc_2"/>
</dbReference>
<feature type="compositionally biased region" description="Acidic residues" evidence="9">
    <location>
        <begin position="35"/>
        <end position="46"/>
    </location>
</feature>
<evidence type="ECO:0000256" key="3">
    <source>
        <dbReference type="ARBA" id="ARBA00021759"/>
    </source>
</evidence>
<dbReference type="NCBIfam" id="TIGR00587">
    <property type="entry name" value="nfo"/>
    <property type="match status" value="1"/>
</dbReference>
<dbReference type="PANTHER" id="PTHR21445">
    <property type="entry name" value="ENDONUCLEASE IV ENDODEOXYRIBONUCLEASE IV"/>
    <property type="match status" value="1"/>
</dbReference>
<dbReference type="SMART" id="SM00518">
    <property type="entry name" value="AP2Ec"/>
    <property type="match status" value="1"/>
</dbReference>
<evidence type="ECO:0000313" key="12">
    <source>
        <dbReference type="Proteomes" id="UP000276215"/>
    </source>
</evidence>
<dbReference type="Pfam" id="PF01261">
    <property type="entry name" value="AP_endonuc_2"/>
    <property type="match status" value="1"/>
</dbReference>
<dbReference type="GO" id="GO:0008270">
    <property type="term" value="F:zinc ion binding"/>
    <property type="evidence" value="ECO:0007669"/>
    <property type="project" value="InterPro"/>
</dbReference>
<dbReference type="STRING" id="1336337.A0A3N4JWY9"/>
<sequence>MFAAMARTTRAAAAAAANKKKQQEEEEKPKCEKKDEEEEEEEEEDLGVSVHNTQTFAAGESQASTTSTTPPPPTSKKRKAVIVEEEEEEEETKVVKKKALGKGQKNKNKVMIPAARTPGMKMFVGAHVSMAGGVQNAITNSLNIGGNAFALFLKSQRKWVSPDMKEADAKAFREGCEKNGIDPKKHILPHGSYLINLANGDPAKAQQAYDCFLDDLKRCERLGIGLYNFHPGSTLGLSRTASLKRIAQALNKAHSETEFCITVLENMAGAGNVIGGAFEDLRDIIAQVEDKNRVGVCLDTCHLFAAGHDIRTQKSYNTVMSSFDRIIGRKYLCALHLNDSKTALSSKRDLHQNIGLGFLGLEPFRLIMNDERLQGLPLILETPTGDGEEGKTWAEEIKLLESLVGMDGDDSVFLAKAKELAERGVADRGAAGIAAKKKAAKPKKG</sequence>
<dbReference type="Gene3D" id="3.20.20.150">
    <property type="entry name" value="Divalent-metal-dependent TIM barrel enzymes"/>
    <property type="match status" value="1"/>
</dbReference>
<accession>A0A3N4JWY9</accession>
<evidence type="ECO:0000256" key="4">
    <source>
        <dbReference type="ARBA" id="ARBA00022723"/>
    </source>
</evidence>
<dbReference type="HAMAP" id="MF_00152">
    <property type="entry name" value="Nfo"/>
    <property type="match status" value="1"/>
</dbReference>
<keyword evidence="7" id="KW-0862">Zinc</keyword>
<evidence type="ECO:0000313" key="11">
    <source>
        <dbReference type="EMBL" id="RPB00641.1"/>
    </source>
</evidence>
<evidence type="ECO:0000256" key="6">
    <source>
        <dbReference type="ARBA" id="ARBA00022801"/>
    </source>
</evidence>
<dbReference type="AlphaFoldDB" id="A0A3N4JWY9"/>
<feature type="domain" description="Xylose isomerase-like TIM barrel" evidence="10">
    <location>
        <begin position="143"/>
        <end position="402"/>
    </location>
</feature>
<reference evidence="11 12" key="1">
    <citation type="journal article" date="2018" name="Nat. Ecol. Evol.">
        <title>Pezizomycetes genomes reveal the molecular basis of ectomycorrhizal truffle lifestyle.</title>
        <authorList>
            <person name="Murat C."/>
            <person name="Payen T."/>
            <person name="Noel B."/>
            <person name="Kuo A."/>
            <person name="Morin E."/>
            <person name="Chen J."/>
            <person name="Kohler A."/>
            <person name="Krizsan K."/>
            <person name="Balestrini R."/>
            <person name="Da Silva C."/>
            <person name="Montanini B."/>
            <person name="Hainaut M."/>
            <person name="Levati E."/>
            <person name="Barry K.W."/>
            <person name="Belfiori B."/>
            <person name="Cichocki N."/>
            <person name="Clum A."/>
            <person name="Dockter R.B."/>
            <person name="Fauchery L."/>
            <person name="Guy J."/>
            <person name="Iotti M."/>
            <person name="Le Tacon F."/>
            <person name="Lindquist E.A."/>
            <person name="Lipzen A."/>
            <person name="Malagnac F."/>
            <person name="Mello A."/>
            <person name="Molinier V."/>
            <person name="Miyauchi S."/>
            <person name="Poulain J."/>
            <person name="Riccioni C."/>
            <person name="Rubini A."/>
            <person name="Sitrit Y."/>
            <person name="Splivallo R."/>
            <person name="Traeger S."/>
            <person name="Wang M."/>
            <person name="Zifcakova L."/>
            <person name="Wipf D."/>
            <person name="Zambonelli A."/>
            <person name="Paolocci F."/>
            <person name="Nowrousian M."/>
            <person name="Ottonello S."/>
            <person name="Baldrian P."/>
            <person name="Spatafora J.W."/>
            <person name="Henrissat B."/>
            <person name="Nagy L.G."/>
            <person name="Aury J.M."/>
            <person name="Wincker P."/>
            <person name="Grigoriev I.V."/>
            <person name="Bonfante P."/>
            <person name="Martin F.M."/>
        </authorList>
    </citation>
    <scope>NUCLEOTIDE SEQUENCE [LARGE SCALE GENOMIC DNA]</scope>
    <source>
        <strain evidence="11 12">120613-1</strain>
    </source>
</reference>
<feature type="region of interest" description="Disordered" evidence="9">
    <location>
        <begin position="1"/>
        <end position="89"/>
    </location>
</feature>
<dbReference type="GO" id="GO:0003677">
    <property type="term" value="F:DNA binding"/>
    <property type="evidence" value="ECO:0007669"/>
    <property type="project" value="InterPro"/>
</dbReference>
<evidence type="ECO:0000256" key="2">
    <source>
        <dbReference type="ARBA" id="ARBA00005340"/>
    </source>
</evidence>
<dbReference type="GO" id="GO:0008081">
    <property type="term" value="F:phosphoric diester hydrolase activity"/>
    <property type="evidence" value="ECO:0007669"/>
    <property type="project" value="TreeGrafter"/>
</dbReference>
<keyword evidence="11" id="KW-0540">Nuclease</keyword>
<evidence type="ECO:0000256" key="7">
    <source>
        <dbReference type="ARBA" id="ARBA00022833"/>
    </source>
</evidence>
<keyword evidence="11" id="KW-0255">Endonuclease</keyword>
<dbReference type="Proteomes" id="UP000276215">
    <property type="component" value="Unassembled WGS sequence"/>
</dbReference>
<dbReference type="GO" id="GO:0005634">
    <property type="term" value="C:nucleus"/>
    <property type="evidence" value="ECO:0007669"/>
    <property type="project" value="TreeGrafter"/>
</dbReference>
<dbReference type="OrthoDB" id="7663182at2759"/>
<dbReference type="CDD" id="cd00019">
    <property type="entry name" value="AP2Ec"/>
    <property type="match status" value="1"/>
</dbReference>
<dbReference type="PROSITE" id="PS00730">
    <property type="entry name" value="AP_NUCLEASE_F2_2"/>
    <property type="match status" value="1"/>
</dbReference>
<proteinExistence type="inferred from homology"/>
<keyword evidence="6" id="KW-0378">Hydrolase</keyword>
<dbReference type="FunFam" id="3.20.20.150:FF:000001">
    <property type="entry name" value="Probable endonuclease 4"/>
    <property type="match status" value="1"/>
</dbReference>
<dbReference type="InterPro" id="IPR036237">
    <property type="entry name" value="Xyl_isomerase-like_sf"/>
</dbReference>
<dbReference type="GO" id="GO:0005739">
    <property type="term" value="C:mitochondrion"/>
    <property type="evidence" value="ECO:0007669"/>
    <property type="project" value="TreeGrafter"/>
</dbReference>
<dbReference type="GO" id="GO:0006284">
    <property type="term" value="P:base-excision repair"/>
    <property type="evidence" value="ECO:0007669"/>
    <property type="project" value="TreeGrafter"/>
</dbReference>
<dbReference type="GO" id="GO:0003906">
    <property type="term" value="F:DNA-(apurinic or apyrimidinic site) endonuclease activity"/>
    <property type="evidence" value="ECO:0007669"/>
    <property type="project" value="TreeGrafter"/>
</dbReference>
<evidence type="ECO:0000256" key="8">
    <source>
        <dbReference type="ARBA" id="ARBA00023204"/>
    </source>
</evidence>
<keyword evidence="12" id="KW-1185">Reference proteome</keyword>
<feature type="compositionally biased region" description="Basic and acidic residues" evidence="9">
    <location>
        <begin position="21"/>
        <end position="34"/>
    </location>
</feature>
<dbReference type="SUPFAM" id="SSF51658">
    <property type="entry name" value="Xylose isomerase-like"/>
    <property type="match status" value="1"/>
</dbReference>
<dbReference type="NCBIfam" id="NF002199">
    <property type="entry name" value="PRK01060.1-4"/>
    <property type="match status" value="1"/>
</dbReference>
<dbReference type="PROSITE" id="PS00729">
    <property type="entry name" value="AP_NUCLEASE_F2_1"/>
    <property type="match status" value="1"/>
</dbReference>
<evidence type="ECO:0000256" key="1">
    <source>
        <dbReference type="ARBA" id="ARBA00001947"/>
    </source>
</evidence>
<evidence type="ECO:0000259" key="10">
    <source>
        <dbReference type="Pfam" id="PF01261"/>
    </source>
</evidence>
<dbReference type="PANTHER" id="PTHR21445:SF0">
    <property type="entry name" value="APURINIC-APYRIMIDINIC ENDONUCLEASE"/>
    <property type="match status" value="1"/>
</dbReference>
<organism evidence="11 12">
    <name type="scientific">Choiromyces venosus 120613-1</name>
    <dbReference type="NCBI Taxonomy" id="1336337"/>
    <lineage>
        <taxon>Eukaryota</taxon>
        <taxon>Fungi</taxon>
        <taxon>Dikarya</taxon>
        <taxon>Ascomycota</taxon>
        <taxon>Pezizomycotina</taxon>
        <taxon>Pezizomycetes</taxon>
        <taxon>Pezizales</taxon>
        <taxon>Tuberaceae</taxon>
        <taxon>Choiromyces</taxon>
    </lineage>
</organism>
<dbReference type="PROSITE" id="PS51432">
    <property type="entry name" value="AP_NUCLEASE_F2_4"/>
    <property type="match status" value="1"/>
</dbReference>
<evidence type="ECO:0000256" key="9">
    <source>
        <dbReference type="SAM" id="MobiDB-lite"/>
    </source>
</evidence>